<evidence type="ECO:0000313" key="11">
    <source>
        <dbReference type="Proteomes" id="UP000657177"/>
    </source>
</evidence>
<comment type="function">
    <text evidence="9">Phosphorylase is an important allosteric enzyme in carbohydrate metabolism. Enzymes from different sources differ in their regulatory mechanisms and in their natural substrates. However, all known phosphorylases share catalytic and structural properties.</text>
</comment>
<gene>
    <name evidence="10" type="primary">glgP</name>
    <name evidence="10" type="ORF">G5B42_11530</name>
</gene>
<name>A0A8J6HYX5_9FIRM</name>
<dbReference type="NCBIfam" id="TIGR02094">
    <property type="entry name" value="more_P_ylases"/>
    <property type="match status" value="1"/>
</dbReference>
<evidence type="ECO:0000256" key="9">
    <source>
        <dbReference type="ARBA" id="ARBA00025174"/>
    </source>
</evidence>
<dbReference type="GO" id="GO:0030170">
    <property type="term" value="F:pyridoxal phosphate binding"/>
    <property type="evidence" value="ECO:0007669"/>
    <property type="project" value="InterPro"/>
</dbReference>
<dbReference type="InterPro" id="IPR000811">
    <property type="entry name" value="Glyco_trans_35"/>
</dbReference>
<keyword evidence="6" id="KW-0808">Transferase</keyword>
<dbReference type="EC" id="2.4.1.1" evidence="4"/>
<feature type="non-terminal residue" evidence="10">
    <location>
        <position position="1"/>
    </location>
</feature>
<feature type="non-terminal residue" evidence="10">
    <location>
        <position position="326"/>
    </location>
</feature>
<keyword evidence="8" id="KW-0119">Carbohydrate metabolism</keyword>
<reference evidence="10" key="1">
    <citation type="submission" date="2020-06" db="EMBL/GenBank/DDBJ databases">
        <title>Novel chitinolytic bacterium.</title>
        <authorList>
            <person name="Ungkulpasvich U."/>
            <person name="Kosugi A."/>
            <person name="Uke A."/>
        </authorList>
    </citation>
    <scope>NUCLEOTIDE SEQUENCE</scope>
    <source>
        <strain evidence="10">UUS1-1</strain>
    </source>
</reference>
<evidence type="ECO:0000256" key="4">
    <source>
        <dbReference type="ARBA" id="ARBA00012591"/>
    </source>
</evidence>
<evidence type="ECO:0000256" key="8">
    <source>
        <dbReference type="ARBA" id="ARBA00023277"/>
    </source>
</evidence>
<comment type="catalytic activity">
    <reaction evidence="1">
        <text>[(1-&gt;4)-alpha-D-glucosyl](n) + phosphate = [(1-&gt;4)-alpha-D-glucosyl](n-1) + alpha-D-glucose 1-phosphate</text>
        <dbReference type="Rhea" id="RHEA:41732"/>
        <dbReference type="Rhea" id="RHEA-COMP:9584"/>
        <dbReference type="Rhea" id="RHEA-COMP:9586"/>
        <dbReference type="ChEBI" id="CHEBI:15444"/>
        <dbReference type="ChEBI" id="CHEBI:43474"/>
        <dbReference type="ChEBI" id="CHEBI:58601"/>
        <dbReference type="EC" id="2.4.1.1"/>
    </reaction>
</comment>
<evidence type="ECO:0000256" key="6">
    <source>
        <dbReference type="ARBA" id="ARBA00022679"/>
    </source>
</evidence>
<proteinExistence type="inferred from homology"/>
<keyword evidence="5" id="KW-0328">Glycosyltransferase</keyword>
<protein>
    <recommendedName>
        <fullName evidence="4">glycogen phosphorylase</fullName>
        <ecNumber evidence="4">2.4.1.1</ecNumber>
    </recommendedName>
</protein>
<evidence type="ECO:0000256" key="2">
    <source>
        <dbReference type="ARBA" id="ARBA00001933"/>
    </source>
</evidence>
<evidence type="ECO:0000256" key="5">
    <source>
        <dbReference type="ARBA" id="ARBA00022676"/>
    </source>
</evidence>
<dbReference type="GO" id="GO:0008184">
    <property type="term" value="F:glycogen phosphorylase activity"/>
    <property type="evidence" value="ECO:0007669"/>
    <property type="project" value="InterPro"/>
</dbReference>
<evidence type="ECO:0000313" key="10">
    <source>
        <dbReference type="EMBL" id="MBA2134157.1"/>
    </source>
</evidence>
<dbReference type="Proteomes" id="UP000657177">
    <property type="component" value="Unassembled WGS sequence"/>
</dbReference>
<evidence type="ECO:0000256" key="1">
    <source>
        <dbReference type="ARBA" id="ARBA00001275"/>
    </source>
</evidence>
<sequence length="326" mass="36415">EERIAQEMILGIGGYRALKALKIPVDIYHFNDSHPVFAGTEIIRELMDEEGLSFDEAWAKAREKIVFTTHTPVKAGNEEHDHELLQYMGAYNGLTFGQMLRLGGEPFSMTVAGLRLAKKANAVAQLHGETARRMWSGVTGAAEIIAITNGVFPGAWQDPEIAKAFARNEDLWAPHQQAKREMIAEIYRRNGVQLDEEVLTIGFARRAAPYKRGNLIFTKPEVIGEYLESGKLQIILSGKAHPNDLTGKDIVAEMYRMSKRYPKSVVFLEDYDIKIGRLLTRGCDVWLNNPRRPQEASGTSGMKAAMNGVLNFSVLDGWWPEGCVHG</sequence>
<organism evidence="10 11">
    <name type="scientific">Capillibacterium thermochitinicola</name>
    <dbReference type="NCBI Taxonomy" id="2699427"/>
    <lineage>
        <taxon>Bacteria</taxon>
        <taxon>Bacillati</taxon>
        <taxon>Bacillota</taxon>
        <taxon>Capillibacterium</taxon>
    </lineage>
</organism>
<dbReference type="InterPro" id="IPR035090">
    <property type="entry name" value="Pyridoxal_P_attach_site"/>
</dbReference>
<evidence type="ECO:0000256" key="3">
    <source>
        <dbReference type="ARBA" id="ARBA00006047"/>
    </source>
</evidence>
<keyword evidence="11" id="KW-1185">Reference proteome</keyword>
<dbReference type="Gene3D" id="3.40.50.2000">
    <property type="entry name" value="Glycogen Phosphorylase B"/>
    <property type="match status" value="2"/>
</dbReference>
<evidence type="ECO:0000256" key="7">
    <source>
        <dbReference type="ARBA" id="ARBA00022898"/>
    </source>
</evidence>
<dbReference type="InterPro" id="IPR052182">
    <property type="entry name" value="Glycogen/Maltodextrin_Phosph"/>
</dbReference>
<comment type="caution">
    <text evidence="10">The sequence shown here is derived from an EMBL/GenBank/DDBJ whole genome shotgun (WGS) entry which is preliminary data.</text>
</comment>
<dbReference type="GO" id="GO:0005975">
    <property type="term" value="P:carbohydrate metabolic process"/>
    <property type="evidence" value="ECO:0007669"/>
    <property type="project" value="InterPro"/>
</dbReference>
<dbReference type="PANTHER" id="PTHR42655:SF1">
    <property type="entry name" value="GLYCOGEN PHOSPHORYLASE"/>
    <property type="match status" value="1"/>
</dbReference>
<dbReference type="Pfam" id="PF00343">
    <property type="entry name" value="Phosphorylase"/>
    <property type="match status" value="2"/>
</dbReference>
<comment type="cofactor">
    <cofactor evidence="2">
        <name>pyridoxal 5'-phosphate</name>
        <dbReference type="ChEBI" id="CHEBI:597326"/>
    </cofactor>
</comment>
<dbReference type="SUPFAM" id="SSF53756">
    <property type="entry name" value="UDP-Glycosyltransferase/glycogen phosphorylase"/>
    <property type="match status" value="1"/>
</dbReference>
<dbReference type="AlphaFoldDB" id="A0A8J6HYX5"/>
<dbReference type="RefSeq" id="WP_181340618.1">
    <property type="nucleotide sequence ID" value="NZ_JAAKDE010000072.1"/>
</dbReference>
<dbReference type="PANTHER" id="PTHR42655">
    <property type="entry name" value="GLYCOGEN PHOSPHORYLASE"/>
    <property type="match status" value="1"/>
</dbReference>
<dbReference type="PROSITE" id="PS00102">
    <property type="entry name" value="PHOSPHORYLASE"/>
    <property type="match status" value="1"/>
</dbReference>
<dbReference type="InterPro" id="IPR011834">
    <property type="entry name" value="Agluc_phsphrylas"/>
</dbReference>
<keyword evidence="7" id="KW-0663">Pyridoxal phosphate</keyword>
<accession>A0A8J6HYX5</accession>
<dbReference type="EMBL" id="JAAKDE010000072">
    <property type="protein sequence ID" value="MBA2134157.1"/>
    <property type="molecule type" value="Genomic_DNA"/>
</dbReference>
<comment type="similarity">
    <text evidence="3">Belongs to the glycogen phosphorylase family.</text>
</comment>